<dbReference type="RefSeq" id="WP_262428654.1">
    <property type="nucleotide sequence ID" value="NZ_JACRTG010000008.1"/>
</dbReference>
<organism evidence="1 2">
    <name type="scientific">Paratissierella segnis</name>
    <dbReference type="NCBI Taxonomy" id="2763679"/>
    <lineage>
        <taxon>Bacteria</taxon>
        <taxon>Bacillati</taxon>
        <taxon>Bacillota</taxon>
        <taxon>Tissierellia</taxon>
        <taxon>Tissierellales</taxon>
        <taxon>Tissierellaceae</taxon>
        <taxon>Paratissierella</taxon>
    </lineage>
</organism>
<accession>A0A926EV84</accession>
<gene>
    <name evidence="1" type="ORF">H8707_02860</name>
</gene>
<keyword evidence="2" id="KW-1185">Reference proteome</keyword>
<sequence length="45" mass="4861">MKKSNVKICIVCLIVLLSLTPKTCIGVGCWGALYQPKAPDSLKNI</sequence>
<protein>
    <submittedName>
        <fullName evidence="1">Cyclic lactone autoinducer peptide</fullName>
    </submittedName>
</protein>
<dbReference type="EMBL" id="JACRTG010000008">
    <property type="protein sequence ID" value="MBC8587182.1"/>
    <property type="molecule type" value="Genomic_DNA"/>
</dbReference>
<proteinExistence type="predicted"/>
<dbReference type="Proteomes" id="UP000601171">
    <property type="component" value="Unassembled WGS sequence"/>
</dbReference>
<dbReference type="NCBIfam" id="TIGR04223">
    <property type="entry name" value="quorum_AgrD"/>
    <property type="match status" value="1"/>
</dbReference>
<dbReference type="AlphaFoldDB" id="A0A926EV84"/>
<evidence type="ECO:0000313" key="2">
    <source>
        <dbReference type="Proteomes" id="UP000601171"/>
    </source>
</evidence>
<reference evidence="1" key="1">
    <citation type="submission" date="2020-08" db="EMBL/GenBank/DDBJ databases">
        <title>Genome public.</title>
        <authorList>
            <person name="Liu C."/>
            <person name="Sun Q."/>
        </authorList>
    </citation>
    <scope>NUCLEOTIDE SEQUENCE</scope>
    <source>
        <strain evidence="1">BX21</strain>
    </source>
</reference>
<dbReference type="InterPro" id="IPR009229">
    <property type="entry name" value="AgrD"/>
</dbReference>
<evidence type="ECO:0000313" key="1">
    <source>
        <dbReference type="EMBL" id="MBC8587182.1"/>
    </source>
</evidence>
<comment type="caution">
    <text evidence="1">The sequence shown here is derived from an EMBL/GenBank/DDBJ whole genome shotgun (WGS) entry which is preliminary data.</text>
</comment>
<name>A0A926EV84_9FIRM</name>